<evidence type="ECO:0000313" key="2">
    <source>
        <dbReference type="EMBL" id="VFK24348.1"/>
    </source>
</evidence>
<protein>
    <submittedName>
        <fullName evidence="3">Uncharacterized protein</fullName>
    </submittedName>
</protein>
<dbReference type="EMBL" id="CAADGH010000066">
    <property type="protein sequence ID" value="VFK76645.1"/>
    <property type="molecule type" value="Genomic_DNA"/>
</dbReference>
<name>A0A450XYJ0_9GAMM</name>
<dbReference type="EMBL" id="CAADFQ010000067">
    <property type="protein sequence ID" value="VFK34307.1"/>
    <property type="molecule type" value="Genomic_DNA"/>
</dbReference>
<dbReference type="EMBL" id="CAADFO010000008">
    <property type="protein sequence ID" value="VFK24348.1"/>
    <property type="molecule type" value="Genomic_DNA"/>
</dbReference>
<feature type="region of interest" description="Disordered" evidence="1">
    <location>
        <begin position="1"/>
        <end position="28"/>
    </location>
</feature>
<reference evidence="3" key="1">
    <citation type="submission" date="2019-02" db="EMBL/GenBank/DDBJ databases">
        <authorList>
            <person name="Gruber-Vodicka R. H."/>
            <person name="Seah K. B. B."/>
        </authorList>
    </citation>
    <scope>NUCLEOTIDE SEQUENCE</scope>
    <source>
        <strain evidence="2">BECK_BZ197</strain>
        <strain evidence="4">BECK_BZ198</strain>
        <strain evidence="3">BECK_BZ199</strain>
    </source>
</reference>
<sequence length="200" mass="22229">MRCPEKRFISPDNSSSFPDESPTSPDKLSIRLENSMSCPDKSPDCLDGSLSCPDRPLGCPDKSPGCLYEWSVCPDESPVFPAYAGNIPYVFVLPWQVFLVRSEFPARGAGRSLWPSAPLGRCLPHLPVNSSKWFCMGTDPHRQDLDLWITSCARLIAPFKTELLMPATYTGPWQKRSFPVAFICSRMKNDGVGRCDGFCA</sequence>
<evidence type="ECO:0000256" key="1">
    <source>
        <dbReference type="SAM" id="MobiDB-lite"/>
    </source>
</evidence>
<organism evidence="3">
    <name type="scientific">Candidatus Kentrum sp. MB</name>
    <dbReference type="NCBI Taxonomy" id="2138164"/>
    <lineage>
        <taxon>Bacteria</taxon>
        <taxon>Pseudomonadati</taxon>
        <taxon>Pseudomonadota</taxon>
        <taxon>Gammaproteobacteria</taxon>
        <taxon>Candidatus Kentrum</taxon>
    </lineage>
</organism>
<dbReference type="AlphaFoldDB" id="A0A450XYJ0"/>
<proteinExistence type="predicted"/>
<feature type="compositionally biased region" description="Polar residues" evidence="1">
    <location>
        <begin position="11"/>
        <end position="28"/>
    </location>
</feature>
<gene>
    <name evidence="2" type="ORF">BECKMB1821G_GA0114241_100812</name>
    <name evidence="4" type="ORF">BECKMB1821H_GA0114242_106611</name>
    <name evidence="3" type="ORF">BECKMB1821I_GA0114274_106711</name>
</gene>
<evidence type="ECO:0000313" key="3">
    <source>
        <dbReference type="EMBL" id="VFK34307.1"/>
    </source>
</evidence>
<evidence type="ECO:0000313" key="4">
    <source>
        <dbReference type="EMBL" id="VFK76645.1"/>
    </source>
</evidence>
<accession>A0A450XYJ0</accession>